<evidence type="ECO:0000313" key="3">
    <source>
        <dbReference type="EMBL" id="GJG59538.1"/>
    </source>
</evidence>
<dbReference type="Gene3D" id="2.60.40.1120">
    <property type="entry name" value="Carboxypeptidase-like, regulatory domain"/>
    <property type="match status" value="1"/>
</dbReference>
<dbReference type="Gene3D" id="2.170.130.10">
    <property type="entry name" value="TonB-dependent receptor, plug domain"/>
    <property type="match status" value="1"/>
</dbReference>
<dbReference type="GeneID" id="72466420"/>
<dbReference type="GO" id="GO:0015344">
    <property type="term" value="F:siderophore uptake transmembrane transporter activity"/>
    <property type="evidence" value="ECO:0007669"/>
    <property type="project" value="TreeGrafter"/>
</dbReference>
<dbReference type="SUPFAM" id="SSF49464">
    <property type="entry name" value="Carboxypeptidase regulatory domain-like"/>
    <property type="match status" value="1"/>
</dbReference>
<dbReference type="InterPro" id="IPR037066">
    <property type="entry name" value="Plug_dom_sf"/>
</dbReference>
<feature type="domain" description="TonB-dependent receptor plug" evidence="2">
    <location>
        <begin position="229"/>
        <end position="302"/>
    </location>
</feature>
<dbReference type="PANTHER" id="PTHR30069">
    <property type="entry name" value="TONB-DEPENDENT OUTER MEMBRANE RECEPTOR"/>
    <property type="match status" value="1"/>
</dbReference>
<gene>
    <name evidence="3" type="ORF">PRLR5076_23890</name>
</gene>
<dbReference type="GO" id="GO:0044718">
    <property type="term" value="P:siderophore transmembrane transport"/>
    <property type="evidence" value="ECO:0007669"/>
    <property type="project" value="TreeGrafter"/>
</dbReference>
<dbReference type="SUPFAM" id="SSF56935">
    <property type="entry name" value="Porins"/>
    <property type="match status" value="1"/>
</dbReference>
<accession>A0A9R1CZ18</accession>
<dbReference type="EMBL" id="BPUB01000002">
    <property type="protein sequence ID" value="GJG59538.1"/>
    <property type="molecule type" value="Genomic_DNA"/>
</dbReference>
<evidence type="ECO:0000256" key="1">
    <source>
        <dbReference type="ARBA" id="ARBA00022729"/>
    </source>
</evidence>
<evidence type="ECO:0000313" key="4">
    <source>
        <dbReference type="Proteomes" id="UP000825483"/>
    </source>
</evidence>
<dbReference type="PANTHER" id="PTHR30069:SF29">
    <property type="entry name" value="HEMOGLOBIN AND HEMOGLOBIN-HAPTOGLOBIN-BINDING PROTEIN 1-RELATED"/>
    <property type="match status" value="1"/>
</dbReference>
<proteinExistence type="predicted"/>
<reference evidence="3" key="1">
    <citation type="journal article" date="2022" name="Int. J. Syst. Evol. Microbiol.">
        <title>Prevotella lacticifex sp. nov., isolated from the rumen of cows.</title>
        <authorList>
            <person name="Shinkai T."/>
            <person name="Ikeyama N."/>
            <person name="Kumagai M."/>
            <person name="Ohmori H."/>
            <person name="Sakamoto M."/>
            <person name="Ohkuma M."/>
            <person name="Mitsumori M."/>
        </authorList>
    </citation>
    <scope>NUCLEOTIDE SEQUENCE</scope>
    <source>
        <strain evidence="3">R5076</strain>
    </source>
</reference>
<dbReference type="InterPro" id="IPR012910">
    <property type="entry name" value="Plug_dom"/>
</dbReference>
<name>A0A9R1CZ18_9BACT</name>
<dbReference type="Pfam" id="PF07715">
    <property type="entry name" value="Plug"/>
    <property type="match status" value="1"/>
</dbReference>
<protein>
    <submittedName>
        <fullName evidence="3">TonB-dependent receptor</fullName>
    </submittedName>
</protein>
<dbReference type="AlphaFoldDB" id="A0A9R1CZ18"/>
<sequence length="878" mass="101329">MKTLLLLIGLFFCSLSYGQTIRQEMNKIERKNKVFFVYDSRFNLNVPYNGKRLETMPLYKALDLLFRDSDYAWTQKGSTIILMRKKRRIGKSPINRKPVVKPIKKVPKRYAISGYIRDNNREPLINVNVYDVDSKVGTLSNANGAFSLVLDEGHHRLRFSSLGYKEVLRDINVQGNKLINIGLKEDSAYIDEVIVTGDLNSPLLASQTGKRTFTAKDFNTEFSLLSSPDVVKTLQRVSGVASGIELASGLFVHGGNSDENLFLLDGTPLYQMNHSLGLFSSFNTDIIKNVEFYKSGFPAKYNGRLSSITDIRTKDGDMRHIHGTFSLGLLDGRFSIEGPIIKDKTSFVFSLRRSWMDVFLKPYFSIARRHSHENDFHSFNYLFYDMNAKITYHLNDRSNSYISFYSGLDHYTIKDDGNWDGNSENERNKFKWGSTNVAIGRNEQLTGKLFSTIEAVYTHNHSGTEYFDDNYDLSDNKSPLRTCLNVQHNHSSIDDIGLKADFEFHPTNMQKILFGGSYIFHFFKPQTKQQAYYYNNGEEKNDSSELESHDFQRSQEIGLYVENDFSISECWSTDIGLSYTSFSTRGKIYHRLDPRFSTKFQLRNNLSLKGSFTMTTQYLHRIASTSLDMPTDYWVPTTRNFQPGRSWQLAAGLYYHPRKELLLTLEGFYKRSSHLLEYRHWMGMQPPASRWDKDVADGKGRSYGLEFDGSYHSGKVITNLAYTLSWTFRNYEELGTGWYRDKFDNRHKINVDCRYTFSSCFSMYAAWTFHSGNRITLPDRYIFSPPFGGLNNDNDILKFYSKPNNVALPAYHRIDVGVDFKHKTSRGNESIWNISIYNAYCHLNTMYVKVRENDNGTFSAKSRGYIPIIPSVSYTLKF</sequence>
<organism evidence="3 4">
    <name type="scientific">Prevotella lacticifex</name>
    <dbReference type="NCBI Taxonomy" id="2854755"/>
    <lineage>
        <taxon>Bacteria</taxon>
        <taxon>Pseudomonadati</taxon>
        <taxon>Bacteroidota</taxon>
        <taxon>Bacteroidia</taxon>
        <taxon>Bacteroidales</taxon>
        <taxon>Prevotellaceae</taxon>
        <taxon>Prevotella</taxon>
    </lineage>
</organism>
<evidence type="ECO:0000259" key="2">
    <source>
        <dbReference type="Pfam" id="PF07715"/>
    </source>
</evidence>
<keyword evidence="1" id="KW-0732">Signal</keyword>
<dbReference type="Proteomes" id="UP000825483">
    <property type="component" value="Unassembled WGS sequence"/>
</dbReference>
<dbReference type="InterPro" id="IPR039426">
    <property type="entry name" value="TonB-dep_rcpt-like"/>
</dbReference>
<keyword evidence="3" id="KW-0675">Receptor</keyword>
<dbReference type="InterPro" id="IPR008969">
    <property type="entry name" value="CarboxyPept-like_regulatory"/>
</dbReference>
<dbReference type="Pfam" id="PF13715">
    <property type="entry name" value="CarbopepD_reg_2"/>
    <property type="match status" value="1"/>
</dbReference>
<comment type="caution">
    <text evidence="3">The sequence shown here is derived from an EMBL/GenBank/DDBJ whole genome shotgun (WGS) entry which is preliminary data.</text>
</comment>
<keyword evidence="4" id="KW-1185">Reference proteome</keyword>
<dbReference type="RefSeq" id="WP_223928714.1">
    <property type="nucleotide sequence ID" value="NZ_BPTU01000002.1"/>
</dbReference>